<accession>A0A5M9I060</accession>
<dbReference type="SUPFAM" id="SSF56507">
    <property type="entry name" value="Methionine synthase activation domain-like"/>
    <property type="match status" value="1"/>
</dbReference>
<evidence type="ECO:0000313" key="3">
    <source>
        <dbReference type="Proteomes" id="UP000322025"/>
    </source>
</evidence>
<keyword evidence="3" id="KW-1185">Reference proteome</keyword>
<dbReference type="Pfam" id="PF02965">
    <property type="entry name" value="Met_synt_B12"/>
    <property type="match status" value="1"/>
</dbReference>
<sequence>MEKRMKEAIRYLGYGRNTADERTCTMIRNAFSEVENAAGTKCICRIFDVEQTADNNTAIGNLIIDSRSLSRNLKGCTKAVLFGATLGAGVDRLIRRTSLTDMSHAVIQQACAAALLEEYCDEQQLAIGRKLENEGLYLRPRFSPGYGDFDIRYQEPIMRMLDCAKTIGLTMTSSYMMTPTKSVTAVIGASRIKERCPVAGCEACGKSDCEYRR</sequence>
<dbReference type="InterPro" id="IPR037010">
    <property type="entry name" value="VitB12-dep_Met_synth_activ_sf"/>
</dbReference>
<gene>
    <name evidence="2" type="ORF">FNY66_02780</name>
</gene>
<evidence type="ECO:0000313" key="2">
    <source>
        <dbReference type="EMBL" id="KAA8502574.1"/>
    </source>
</evidence>
<organism evidence="2 3">
    <name type="scientific">Mediterraneibacter catenae</name>
    <dbReference type="NCBI Taxonomy" id="2594882"/>
    <lineage>
        <taxon>Bacteria</taxon>
        <taxon>Bacillati</taxon>
        <taxon>Bacillota</taxon>
        <taxon>Clostridia</taxon>
        <taxon>Lachnospirales</taxon>
        <taxon>Lachnospiraceae</taxon>
        <taxon>Mediterraneibacter</taxon>
    </lineage>
</organism>
<feature type="domain" description="AdoMet activation" evidence="1">
    <location>
        <begin position="137"/>
        <end position="190"/>
    </location>
</feature>
<name>A0A5M9I060_9FIRM</name>
<proteinExistence type="predicted"/>
<evidence type="ECO:0000259" key="1">
    <source>
        <dbReference type="Pfam" id="PF02965"/>
    </source>
</evidence>
<protein>
    <submittedName>
        <fullName evidence="2">Vitamin B12 dependent methionine synthase activation subunit</fullName>
    </submittedName>
</protein>
<comment type="caution">
    <text evidence="2">The sequence shown here is derived from an EMBL/GenBank/DDBJ whole genome shotgun (WGS) entry which is preliminary data.</text>
</comment>
<reference evidence="2" key="1">
    <citation type="submission" date="2019-07" db="EMBL/GenBank/DDBJ databases">
        <authorList>
            <person name="Wongkuna S."/>
            <person name="Scaria J."/>
        </authorList>
    </citation>
    <scope>NUCLEOTIDE SEQUENCE [LARGE SCALE GENOMIC DNA]</scope>
    <source>
        <strain evidence="2">SW178</strain>
    </source>
</reference>
<dbReference type="EMBL" id="VMSO01000002">
    <property type="protein sequence ID" value="KAA8502574.1"/>
    <property type="molecule type" value="Genomic_DNA"/>
</dbReference>
<dbReference type="Proteomes" id="UP000322025">
    <property type="component" value="Unassembled WGS sequence"/>
</dbReference>
<dbReference type="GO" id="GO:0008705">
    <property type="term" value="F:methionine synthase activity"/>
    <property type="evidence" value="ECO:0007669"/>
    <property type="project" value="InterPro"/>
</dbReference>
<dbReference type="InterPro" id="IPR004223">
    <property type="entry name" value="VitB12-dep_Met_synth_activ_dom"/>
</dbReference>
<dbReference type="OrthoDB" id="9816190at2"/>
<dbReference type="RefSeq" id="WP_150310217.1">
    <property type="nucleotide sequence ID" value="NZ_VMSO01000002.1"/>
</dbReference>
<dbReference type="Gene3D" id="3.40.109.40">
    <property type="match status" value="1"/>
</dbReference>
<dbReference type="AlphaFoldDB" id="A0A5M9I060"/>